<accession>A0A267MRA5</accession>
<keyword evidence="1" id="KW-0472">Membrane</keyword>
<evidence type="ECO:0000256" key="1">
    <source>
        <dbReference type="SAM" id="Phobius"/>
    </source>
</evidence>
<dbReference type="RefSeq" id="WP_095130519.1">
    <property type="nucleotide sequence ID" value="NZ_NIBG01000001.1"/>
</dbReference>
<proteinExistence type="predicted"/>
<dbReference type="EMBL" id="NIBG01000001">
    <property type="protein sequence ID" value="PAB61270.1"/>
    <property type="molecule type" value="Genomic_DNA"/>
</dbReference>
<comment type="caution">
    <text evidence="2">The sequence shown here is derived from an EMBL/GenBank/DDBJ whole genome shotgun (WGS) entry which is preliminary data.</text>
</comment>
<sequence length="415" mass="47714">MSGDKKVKEKSGLSTFKIIGIVVSVFTIMPLLIFGAIYSTNKTFQYNANKYLKEAPGMVGQYFESIPTKEEREAQKDMVANYFNTLDVNTVSDKLTIIQQEDEELYSDLIKKMISIDKEKANHVLENMRNKNMKKDILLATIDEIDNTKENSLRDRAKYYENLSTANLVNEIKSQIENKEVTYEDMAKTIEYMKEKDALGILENLEKTQVDKFLQYYDPEKKIKFLNELAKMKNKKEELLKYAKIYNAENGENLVEIIGNTKKYKINELSTIYRNMDVKKSGEVIALIEDKEFIYELLNQMKNDEILENNEDTLTPSLMEAIKIYTDYNEKIGELERVYSKMAEADIANIIEKLYTNRNGEKTFQLENGQVINISDKDIAISLLGRLKQQTIGNVLANLDTSLASDISKGLALPN</sequence>
<gene>
    <name evidence="2" type="ORF">CCE28_02240</name>
</gene>
<keyword evidence="1" id="KW-1133">Transmembrane helix</keyword>
<evidence type="ECO:0000313" key="2">
    <source>
        <dbReference type="EMBL" id="PAB61270.1"/>
    </source>
</evidence>
<keyword evidence="1" id="KW-0812">Transmembrane</keyword>
<dbReference type="AlphaFoldDB" id="A0A267MRA5"/>
<dbReference type="OrthoDB" id="1705722at2"/>
<name>A0A267MRA5_9FIRM</name>
<evidence type="ECO:0000313" key="3">
    <source>
        <dbReference type="Proteomes" id="UP000216024"/>
    </source>
</evidence>
<organism evidence="2 3">
    <name type="scientific">Anaeromicrobium sediminis</name>
    <dbReference type="NCBI Taxonomy" id="1478221"/>
    <lineage>
        <taxon>Bacteria</taxon>
        <taxon>Bacillati</taxon>
        <taxon>Bacillota</taxon>
        <taxon>Clostridia</taxon>
        <taxon>Peptostreptococcales</taxon>
        <taxon>Thermotaleaceae</taxon>
        <taxon>Anaeromicrobium</taxon>
    </lineage>
</organism>
<protein>
    <submittedName>
        <fullName evidence="2">Uncharacterized protein</fullName>
    </submittedName>
</protein>
<reference evidence="2 3" key="1">
    <citation type="submission" date="2017-06" db="EMBL/GenBank/DDBJ databases">
        <title>Draft genome sequence of anaerobic fermentative bacterium Anaeromicrobium sediminis DY2726D isolated from West Pacific Ocean sediments.</title>
        <authorList>
            <person name="Zeng X."/>
        </authorList>
    </citation>
    <scope>NUCLEOTIDE SEQUENCE [LARGE SCALE GENOMIC DNA]</scope>
    <source>
        <strain evidence="2 3">DY2726D</strain>
    </source>
</reference>
<feature type="transmembrane region" description="Helical" evidence="1">
    <location>
        <begin position="12"/>
        <end position="38"/>
    </location>
</feature>
<keyword evidence="3" id="KW-1185">Reference proteome</keyword>
<dbReference type="Proteomes" id="UP000216024">
    <property type="component" value="Unassembled WGS sequence"/>
</dbReference>